<dbReference type="InterPro" id="IPR009072">
    <property type="entry name" value="Histone-fold"/>
</dbReference>
<gene>
    <name evidence="7" type="ORF">J437_LFUL004817</name>
</gene>
<evidence type="ECO:0000256" key="5">
    <source>
        <dbReference type="ARBA" id="ARBA00023242"/>
    </source>
</evidence>
<dbReference type="PANTHER" id="PTHR11380">
    <property type="entry name" value="TRANSCRIPTION INITIATION FACTOR TFIID/SUPT3-RELATED"/>
    <property type="match status" value="1"/>
</dbReference>
<comment type="similarity">
    <text evidence="6">Belongs to the SPT3 family.</text>
</comment>
<evidence type="ECO:0000313" key="8">
    <source>
        <dbReference type="Proteomes" id="UP000792457"/>
    </source>
</evidence>
<evidence type="ECO:0000256" key="2">
    <source>
        <dbReference type="ARBA" id="ARBA00023015"/>
    </source>
</evidence>
<organism evidence="7 8">
    <name type="scientific">Ladona fulva</name>
    <name type="common">Scarce chaser dragonfly</name>
    <name type="synonym">Libellula fulva</name>
    <dbReference type="NCBI Taxonomy" id="123851"/>
    <lineage>
        <taxon>Eukaryota</taxon>
        <taxon>Metazoa</taxon>
        <taxon>Ecdysozoa</taxon>
        <taxon>Arthropoda</taxon>
        <taxon>Hexapoda</taxon>
        <taxon>Insecta</taxon>
        <taxon>Pterygota</taxon>
        <taxon>Palaeoptera</taxon>
        <taxon>Odonata</taxon>
        <taxon>Epiprocta</taxon>
        <taxon>Anisoptera</taxon>
        <taxon>Libelluloidea</taxon>
        <taxon>Libellulidae</taxon>
        <taxon>Ladona</taxon>
    </lineage>
</organism>
<keyword evidence="4" id="KW-0804">Transcription</keyword>
<dbReference type="GO" id="GO:0000124">
    <property type="term" value="C:SAGA complex"/>
    <property type="evidence" value="ECO:0007669"/>
    <property type="project" value="UniProtKB-ARBA"/>
</dbReference>
<evidence type="ECO:0000256" key="4">
    <source>
        <dbReference type="ARBA" id="ARBA00023163"/>
    </source>
</evidence>
<keyword evidence="2" id="KW-0805">Transcription regulation</keyword>
<comment type="caution">
    <text evidence="7">The sequence shown here is derived from an EMBL/GenBank/DDBJ whole genome shotgun (WGS) entry which is preliminary data.</text>
</comment>
<dbReference type="PANTHER" id="PTHR11380:SF16">
    <property type="entry name" value="TRANSCRIPTION INITIATION PROTEIN SPT3 HOMOLOG"/>
    <property type="match status" value="1"/>
</dbReference>
<keyword evidence="3" id="KW-0010">Activator</keyword>
<dbReference type="GO" id="GO:0046982">
    <property type="term" value="F:protein heterodimerization activity"/>
    <property type="evidence" value="ECO:0007669"/>
    <property type="project" value="InterPro"/>
</dbReference>
<accession>A0A8K0K2S8</accession>
<evidence type="ECO:0000256" key="3">
    <source>
        <dbReference type="ARBA" id="ARBA00023159"/>
    </source>
</evidence>
<comment type="subcellular location">
    <subcellularLocation>
        <location evidence="1">Nucleus</location>
    </subcellularLocation>
</comment>
<dbReference type="AlphaFoldDB" id="A0A8K0K2S8"/>
<dbReference type="FunFam" id="1.10.20.10:FF:000023">
    <property type="entry name" value="transcription initiation protein SPT3 homolog"/>
    <property type="match status" value="1"/>
</dbReference>
<dbReference type="SUPFAM" id="SSF47113">
    <property type="entry name" value="Histone-fold"/>
    <property type="match status" value="1"/>
</dbReference>
<dbReference type="GO" id="GO:0005634">
    <property type="term" value="C:nucleus"/>
    <property type="evidence" value="ECO:0007669"/>
    <property type="project" value="UniProtKB-SubCell"/>
</dbReference>
<keyword evidence="8" id="KW-1185">Reference proteome</keyword>
<sequence length="405" mass="45560">MASDMIAGISITTDGLPTEVDNLSFVTEIQDMMYGFGDSAQPLVESAQLIEEIVHQQMVSVCYRAMEVAEMRGSKSIKVEDLIFLIRNNKMKLQRILKYLALKEIKRTMNSTINEESVTESTLESRSNFGKNNSLVNFLLSIDQTGEIEDILFSAGFETAWTGRAGDRDGLSIKDGLSSPLFSPIVYFDSIKHDRSLRADEMATAMDKFTYLRFTEARRACFASPRNGGSARFWEWIANPKGKARNWKQKKKEVVAETVAAEDEDANGKINCPQPTAMALEVLSLMAFECVAQIVDMALMVRRDALQSQEERLMPPLYFNPNYPVYDDVTNSDKTNAKPRPHPRKNILDAVPRNSADAMVRYPQPLTLAEIQEAIRRYWAPSSSGPLSYFARDSAPNPTKRFLCS</sequence>
<keyword evidence="5" id="KW-0539">Nucleus</keyword>
<evidence type="ECO:0000256" key="1">
    <source>
        <dbReference type="ARBA" id="ARBA00004123"/>
    </source>
</evidence>
<evidence type="ECO:0000256" key="6">
    <source>
        <dbReference type="ARBA" id="ARBA00061274"/>
    </source>
</evidence>
<proteinExistence type="inferred from homology"/>
<reference evidence="7" key="2">
    <citation type="submission" date="2017-10" db="EMBL/GenBank/DDBJ databases">
        <title>Ladona fulva Genome sequencing and assembly.</title>
        <authorList>
            <person name="Murali S."/>
            <person name="Richards S."/>
            <person name="Bandaranaike D."/>
            <person name="Bellair M."/>
            <person name="Blankenburg K."/>
            <person name="Chao H."/>
            <person name="Dinh H."/>
            <person name="Doddapaneni H."/>
            <person name="Dugan-Rocha S."/>
            <person name="Elkadiri S."/>
            <person name="Gnanaolivu R."/>
            <person name="Hernandez B."/>
            <person name="Skinner E."/>
            <person name="Javaid M."/>
            <person name="Lee S."/>
            <person name="Li M."/>
            <person name="Ming W."/>
            <person name="Munidasa M."/>
            <person name="Muniz J."/>
            <person name="Nguyen L."/>
            <person name="Hughes D."/>
            <person name="Osuji N."/>
            <person name="Pu L.-L."/>
            <person name="Puazo M."/>
            <person name="Qu C."/>
            <person name="Quiroz J."/>
            <person name="Raj R."/>
            <person name="Weissenberger G."/>
            <person name="Xin Y."/>
            <person name="Zou X."/>
            <person name="Han Y."/>
            <person name="Worley K."/>
            <person name="Muzny D."/>
            <person name="Gibbs R."/>
        </authorList>
    </citation>
    <scope>NUCLEOTIDE SEQUENCE</scope>
    <source>
        <strain evidence="7">Sampled in the wild</strain>
    </source>
</reference>
<dbReference type="Pfam" id="PF02269">
    <property type="entry name" value="TFIID-18kDa"/>
    <property type="match status" value="1"/>
</dbReference>
<protein>
    <submittedName>
        <fullName evidence="7">Uncharacterized protein</fullName>
    </submittedName>
</protein>
<name>A0A8K0K2S8_LADFU</name>
<dbReference type="InterPro" id="IPR003195">
    <property type="entry name" value="TFIID_TAF13"/>
</dbReference>
<reference evidence="7" key="1">
    <citation type="submission" date="2013-04" db="EMBL/GenBank/DDBJ databases">
        <authorList>
            <person name="Qu J."/>
            <person name="Murali S.C."/>
            <person name="Bandaranaike D."/>
            <person name="Bellair M."/>
            <person name="Blankenburg K."/>
            <person name="Chao H."/>
            <person name="Dinh H."/>
            <person name="Doddapaneni H."/>
            <person name="Downs B."/>
            <person name="Dugan-Rocha S."/>
            <person name="Elkadiri S."/>
            <person name="Gnanaolivu R.D."/>
            <person name="Hernandez B."/>
            <person name="Javaid M."/>
            <person name="Jayaseelan J.C."/>
            <person name="Lee S."/>
            <person name="Li M."/>
            <person name="Ming W."/>
            <person name="Munidasa M."/>
            <person name="Muniz J."/>
            <person name="Nguyen L."/>
            <person name="Ongeri F."/>
            <person name="Osuji N."/>
            <person name="Pu L.-L."/>
            <person name="Puazo M."/>
            <person name="Qu C."/>
            <person name="Quiroz J."/>
            <person name="Raj R."/>
            <person name="Weissenberger G."/>
            <person name="Xin Y."/>
            <person name="Zou X."/>
            <person name="Han Y."/>
            <person name="Richards S."/>
            <person name="Worley K."/>
            <person name="Muzny D."/>
            <person name="Gibbs R."/>
        </authorList>
    </citation>
    <scope>NUCLEOTIDE SEQUENCE</scope>
    <source>
        <strain evidence="7">Sampled in the wild</strain>
    </source>
</reference>
<dbReference type="GO" id="GO:0006357">
    <property type="term" value="P:regulation of transcription by RNA polymerase II"/>
    <property type="evidence" value="ECO:0007669"/>
    <property type="project" value="UniProtKB-ARBA"/>
</dbReference>
<dbReference type="CDD" id="cd07978">
    <property type="entry name" value="HFD_TAF13"/>
    <property type="match status" value="1"/>
</dbReference>
<dbReference type="Proteomes" id="UP000792457">
    <property type="component" value="Unassembled WGS sequence"/>
</dbReference>
<dbReference type="Gene3D" id="1.10.20.10">
    <property type="entry name" value="Histone, subunit A"/>
    <property type="match status" value="1"/>
</dbReference>
<dbReference type="OrthoDB" id="440760at2759"/>
<dbReference type="EMBL" id="KZ308273">
    <property type="protein sequence ID" value="KAG8226260.1"/>
    <property type="molecule type" value="Genomic_DNA"/>
</dbReference>
<dbReference type="GO" id="GO:0006366">
    <property type="term" value="P:transcription by RNA polymerase II"/>
    <property type="evidence" value="ECO:0007669"/>
    <property type="project" value="InterPro"/>
</dbReference>
<dbReference type="GO" id="GO:0003713">
    <property type="term" value="F:transcription coactivator activity"/>
    <property type="evidence" value="ECO:0007669"/>
    <property type="project" value="TreeGrafter"/>
</dbReference>
<evidence type="ECO:0000313" key="7">
    <source>
        <dbReference type="EMBL" id="KAG8226260.1"/>
    </source>
</evidence>